<sequence length="198" mass="21486">MDWCIIIPILVGLISALLGYLLGKHLSSDSEENSNSNNGELLTLQNKIASLEAELDACQKSKLGLTSDLKLAREASKNIDTNSSVVSSLTSSVETAETIPFDAAAAKAAFGKKIKQDDLKVVEGIGPKIEGLFHNFGITTWKALGETSVKKCQEVLNSGGDRYRMHKPTTWPKQAKLAAEGKWKKLKKWQDELDGGKA</sequence>
<keyword evidence="3" id="KW-1185">Reference proteome</keyword>
<accession>A0A4R2P070</accession>
<keyword evidence="1" id="KW-1133">Transmembrane helix</keyword>
<comment type="caution">
    <text evidence="2">The sequence shown here is derived from an EMBL/GenBank/DDBJ whole genome shotgun (WGS) entry which is preliminary data.</text>
</comment>
<dbReference type="OrthoDB" id="1493222at2"/>
<proteinExistence type="predicted"/>
<protein>
    <submittedName>
        <fullName evidence="2">Uncharacterized protein</fullName>
    </submittedName>
</protein>
<gene>
    <name evidence="2" type="ORF">EV195_101182</name>
</gene>
<dbReference type="AlphaFoldDB" id="A0A4R2P070"/>
<organism evidence="2 3">
    <name type="scientific">Tenacibaculum skagerrakense</name>
    <dbReference type="NCBI Taxonomy" id="186571"/>
    <lineage>
        <taxon>Bacteria</taxon>
        <taxon>Pseudomonadati</taxon>
        <taxon>Bacteroidota</taxon>
        <taxon>Flavobacteriia</taxon>
        <taxon>Flavobacteriales</taxon>
        <taxon>Flavobacteriaceae</taxon>
        <taxon>Tenacibaculum</taxon>
    </lineage>
</organism>
<evidence type="ECO:0000313" key="2">
    <source>
        <dbReference type="EMBL" id="TCP28023.1"/>
    </source>
</evidence>
<name>A0A4R2P070_9FLAO</name>
<dbReference type="RefSeq" id="WP_132791583.1">
    <property type="nucleotide sequence ID" value="NZ_SLXM01000001.1"/>
</dbReference>
<reference evidence="2 3" key="1">
    <citation type="submission" date="2019-03" db="EMBL/GenBank/DDBJ databases">
        <title>Genomic Encyclopedia of Type Strains, Phase IV (KMG-IV): sequencing the most valuable type-strain genomes for metagenomic binning, comparative biology and taxonomic classification.</title>
        <authorList>
            <person name="Goeker M."/>
        </authorList>
    </citation>
    <scope>NUCLEOTIDE SEQUENCE [LARGE SCALE GENOMIC DNA]</scope>
    <source>
        <strain evidence="2 3">DSM 14836</strain>
    </source>
</reference>
<evidence type="ECO:0000256" key="1">
    <source>
        <dbReference type="SAM" id="Phobius"/>
    </source>
</evidence>
<dbReference type="Proteomes" id="UP000294564">
    <property type="component" value="Unassembled WGS sequence"/>
</dbReference>
<dbReference type="EMBL" id="SLXM01000001">
    <property type="protein sequence ID" value="TCP28023.1"/>
    <property type="molecule type" value="Genomic_DNA"/>
</dbReference>
<keyword evidence="1" id="KW-0812">Transmembrane</keyword>
<feature type="transmembrane region" description="Helical" evidence="1">
    <location>
        <begin position="6"/>
        <end position="23"/>
    </location>
</feature>
<keyword evidence="1" id="KW-0472">Membrane</keyword>
<evidence type="ECO:0000313" key="3">
    <source>
        <dbReference type="Proteomes" id="UP000294564"/>
    </source>
</evidence>